<evidence type="ECO:0000313" key="3">
    <source>
        <dbReference type="Proteomes" id="UP000240811"/>
    </source>
</evidence>
<organism evidence="2 3">
    <name type="scientific">Candidatus Liberibacter europaeus</name>
    <dbReference type="NCBI Taxonomy" id="744859"/>
    <lineage>
        <taxon>Bacteria</taxon>
        <taxon>Pseudomonadati</taxon>
        <taxon>Pseudomonadota</taxon>
        <taxon>Alphaproteobacteria</taxon>
        <taxon>Hyphomicrobiales</taxon>
        <taxon>Rhizobiaceae</taxon>
        <taxon>Liberibacter</taxon>
    </lineage>
</organism>
<sequence>MNSYKYHFLLLNLICISLASCSADDPQTYDANTVLTPPENLNADPQKSQNEKLIPHSAKYLLKKYDTEEKINNMSKDEIKEFLDRANSIINKNKNKNKKLSKSINNLILLRDRVLLKDDDST</sequence>
<dbReference type="EMBL" id="PSQJ01000002">
    <property type="protein sequence ID" value="PTL86634.1"/>
    <property type="molecule type" value="Genomic_DNA"/>
</dbReference>
<reference evidence="3" key="1">
    <citation type="submission" date="2018-02" db="EMBL/GenBank/DDBJ databases">
        <title>Genome sequence of Candidatus Liberibacter europaeus.</title>
        <authorList>
            <person name="Frampton R.A."/>
            <person name="Thompson S.M."/>
            <person name="David C."/>
            <person name="Addison S.M."/>
            <person name="Smith G.R."/>
        </authorList>
    </citation>
    <scope>NUCLEOTIDE SEQUENCE [LARGE SCALE GENOMIC DNA]</scope>
</reference>
<gene>
    <name evidence="2" type="ORF">C4617_02120</name>
</gene>
<proteinExistence type="predicted"/>
<accession>A0A2T4VXY3</accession>
<evidence type="ECO:0008006" key="4">
    <source>
        <dbReference type="Google" id="ProtNLM"/>
    </source>
</evidence>
<name>A0A2T4VXY3_9HYPH</name>
<comment type="caution">
    <text evidence="2">The sequence shown here is derived from an EMBL/GenBank/DDBJ whole genome shotgun (WGS) entry which is preliminary data.</text>
</comment>
<evidence type="ECO:0000313" key="2">
    <source>
        <dbReference type="EMBL" id="PTL86634.1"/>
    </source>
</evidence>
<evidence type="ECO:0000256" key="1">
    <source>
        <dbReference type="SAM" id="SignalP"/>
    </source>
</evidence>
<feature type="signal peptide" evidence="1">
    <location>
        <begin position="1"/>
        <end position="22"/>
    </location>
</feature>
<dbReference type="Proteomes" id="UP000240811">
    <property type="component" value="Unassembled WGS sequence"/>
</dbReference>
<dbReference type="PROSITE" id="PS51257">
    <property type="entry name" value="PROKAR_LIPOPROTEIN"/>
    <property type="match status" value="1"/>
</dbReference>
<dbReference type="AlphaFoldDB" id="A0A2T4VXY3"/>
<feature type="chain" id="PRO_5015456518" description="DUF3035 domain-containing protein" evidence="1">
    <location>
        <begin position="23"/>
        <end position="122"/>
    </location>
</feature>
<protein>
    <recommendedName>
        <fullName evidence="4">DUF3035 domain-containing protein</fullName>
    </recommendedName>
</protein>
<keyword evidence="1" id="KW-0732">Signal</keyword>